<dbReference type="InterPro" id="IPR020904">
    <property type="entry name" value="Sc_DH/Rdtase_CS"/>
</dbReference>
<comment type="similarity">
    <text evidence="1 3">Belongs to the short-chain dehydrogenases/reductases (SDR) family.</text>
</comment>
<dbReference type="HOGENOM" id="CLU_010194_42_0_4"/>
<dbReference type="FunFam" id="3.40.50.720:FF:000215">
    <property type="entry name" value="3-hydroxyacyl-CoA dehydrogenase type-2"/>
    <property type="match status" value="1"/>
</dbReference>
<name>A0A0E1W9V8_BURPE</name>
<dbReference type="CDD" id="cd05371">
    <property type="entry name" value="HSD10-like_SDR_c"/>
    <property type="match status" value="1"/>
</dbReference>
<sequence>MNRGAQAARRTMTKEPPAPGGFFSFFSSGRSLRAGPRRPLVQSSASARRFTAFVRHSYQSIQGQGANMEIRDNVFLITGGASGLGAGTARLLTEAGGKVVLADLNQQAGEALARELGGVFVKCDVAREEDAQAAVAAAAKLGTLRGLVNCAGIAPAAKTVGKDGPHPLELFAKTITVNLIGTFNMIRVAAAAMAANEPAQTGERGVIVSTASVAAFDGQIGQAAYAASKAGVAGMTLPIARDLSRNAIRVMTIAPGIFETPMLLGMPQDVQDALGAMVPFPPRLGKPAEYAMLVKQIFENPMLNGEVIRLDGAIRMQPK</sequence>
<proteinExistence type="inferred from homology"/>
<dbReference type="PRINTS" id="PR00080">
    <property type="entry name" value="SDRFAMILY"/>
</dbReference>
<dbReference type="Proteomes" id="UP000001812">
    <property type="component" value="Chromosome I"/>
</dbReference>
<dbReference type="PROSITE" id="PS00061">
    <property type="entry name" value="ADH_SHORT"/>
    <property type="match status" value="1"/>
</dbReference>
<dbReference type="PANTHER" id="PTHR43658">
    <property type="entry name" value="SHORT-CHAIN DEHYDROGENASE/REDUCTASE"/>
    <property type="match status" value="1"/>
</dbReference>
<evidence type="ECO:0000256" key="1">
    <source>
        <dbReference type="ARBA" id="ARBA00006484"/>
    </source>
</evidence>
<reference evidence="5" key="1">
    <citation type="submission" date="2009-05" db="EMBL/GenBank/DDBJ databases">
        <authorList>
            <person name="Harkins D.M."/>
            <person name="DeShazer D."/>
            <person name="Woods D.E."/>
            <person name="Brinkac L.M."/>
            <person name="Brown K.A."/>
            <person name="Hung G.C."/>
            <person name="Tuanyok A."/>
            <person name="Zhang B."/>
            <person name="Nierman W.C."/>
        </authorList>
    </citation>
    <scope>NUCLEOTIDE SEQUENCE [LARGE SCALE GENOMIC DNA]</scope>
    <source>
        <strain evidence="5">1710a</strain>
    </source>
</reference>
<evidence type="ECO:0000313" key="5">
    <source>
        <dbReference type="EMBL" id="EET06317.1"/>
    </source>
</evidence>
<gene>
    <name evidence="5" type="ORF">BURPS1710A_1218</name>
</gene>
<dbReference type="AlphaFoldDB" id="A0A0E1W9V8"/>
<dbReference type="PRINTS" id="PR00081">
    <property type="entry name" value="GDHRDH"/>
</dbReference>
<organism evidence="5">
    <name type="scientific">Burkholderia pseudomallei 1710a</name>
    <dbReference type="NCBI Taxonomy" id="320371"/>
    <lineage>
        <taxon>Bacteria</taxon>
        <taxon>Pseudomonadati</taxon>
        <taxon>Pseudomonadota</taxon>
        <taxon>Betaproteobacteria</taxon>
        <taxon>Burkholderiales</taxon>
        <taxon>Burkholderiaceae</taxon>
        <taxon>Burkholderia</taxon>
        <taxon>pseudomallei group</taxon>
    </lineage>
</organism>
<evidence type="ECO:0000256" key="2">
    <source>
        <dbReference type="ARBA" id="ARBA00023002"/>
    </source>
</evidence>
<accession>A0A0E1W9V8</accession>
<dbReference type="Gene3D" id="3.40.50.720">
    <property type="entry name" value="NAD(P)-binding Rossmann-like Domain"/>
    <property type="match status" value="1"/>
</dbReference>
<evidence type="ECO:0000256" key="4">
    <source>
        <dbReference type="SAM" id="MobiDB-lite"/>
    </source>
</evidence>
<protein>
    <submittedName>
        <fullName evidence="5">Oxidoreductase, short chain dehydrogenase/reductase family</fullName>
    </submittedName>
</protein>
<dbReference type="InterPro" id="IPR036291">
    <property type="entry name" value="NAD(P)-bd_dom_sf"/>
</dbReference>
<keyword evidence="2" id="KW-0560">Oxidoreductase</keyword>
<dbReference type="EMBL" id="CM000832">
    <property type="protein sequence ID" value="EET06317.1"/>
    <property type="molecule type" value="Genomic_DNA"/>
</dbReference>
<feature type="region of interest" description="Disordered" evidence="4">
    <location>
        <begin position="1"/>
        <end position="20"/>
    </location>
</feature>
<dbReference type="PANTHER" id="PTHR43658:SF8">
    <property type="entry name" value="17-BETA-HYDROXYSTEROID DEHYDROGENASE 14-RELATED"/>
    <property type="match status" value="1"/>
</dbReference>
<dbReference type="Pfam" id="PF00106">
    <property type="entry name" value="adh_short"/>
    <property type="match status" value="1"/>
</dbReference>
<evidence type="ECO:0000256" key="3">
    <source>
        <dbReference type="RuleBase" id="RU000363"/>
    </source>
</evidence>
<dbReference type="SUPFAM" id="SSF51735">
    <property type="entry name" value="NAD(P)-binding Rossmann-fold domains"/>
    <property type="match status" value="1"/>
</dbReference>
<dbReference type="InterPro" id="IPR002347">
    <property type="entry name" value="SDR_fam"/>
</dbReference>
<dbReference type="GO" id="GO:0016491">
    <property type="term" value="F:oxidoreductase activity"/>
    <property type="evidence" value="ECO:0007669"/>
    <property type="project" value="UniProtKB-KW"/>
</dbReference>